<evidence type="ECO:0000313" key="4">
    <source>
        <dbReference type="Ensembl" id="ENSPTRP00000061769.1"/>
    </source>
</evidence>
<proteinExistence type="predicted"/>
<feature type="compositionally biased region" description="Basic and acidic residues" evidence="1">
    <location>
        <begin position="180"/>
        <end position="190"/>
    </location>
</feature>
<dbReference type="AlphaFoldDB" id="A0A2I3RBF8"/>
<reference evidence="4 5" key="1">
    <citation type="journal article" date="2005" name="Nature">
        <title>Initial sequence of the chimpanzee genome and comparison with the human genome.</title>
        <authorList>
            <consortium name="Chimpanzee sequencing and analysis consortium"/>
        </authorList>
    </citation>
    <scope>NUCLEOTIDE SEQUENCE [LARGE SCALE GENOMIC DNA]</scope>
</reference>
<dbReference type="Proteomes" id="UP000002277">
    <property type="component" value="Chromosome 6"/>
</dbReference>
<feature type="region of interest" description="Disordered" evidence="1">
    <location>
        <begin position="67"/>
        <end position="358"/>
    </location>
</feature>
<feature type="compositionally biased region" description="Basic residues" evidence="1">
    <location>
        <begin position="83"/>
        <end position="93"/>
    </location>
</feature>
<dbReference type="Ensembl" id="ENSPTRT00000086723.1">
    <property type="protein sequence ID" value="ENSPTRP00000061769.1"/>
    <property type="gene ID" value="ENSPTRG00000029766.5"/>
</dbReference>
<feature type="compositionally biased region" description="Polar residues" evidence="1">
    <location>
        <begin position="214"/>
        <end position="225"/>
    </location>
</feature>
<feature type="compositionally biased region" description="Polar residues" evidence="1">
    <location>
        <begin position="338"/>
        <end position="349"/>
    </location>
</feature>
<dbReference type="InterPro" id="IPR026623">
    <property type="entry name" value="MUCL3"/>
</dbReference>
<keyword evidence="2" id="KW-0812">Transmembrane</keyword>
<dbReference type="VGNC" id="VGNC:57324">
    <property type="gene designation" value="MUCL3"/>
</dbReference>
<name>A0A2I3RBF8_PANTR</name>
<feature type="compositionally biased region" description="Polar residues" evidence="1">
    <location>
        <begin position="232"/>
        <end position="243"/>
    </location>
</feature>
<evidence type="ECO:0000313" key="5">
    <source>
        <dbReference type="Proteomes" id="UP000002277"/>
    </source>
</evidence>
<evidence type="ECO:0000313" key="6">
    <source>
        <dbReference type="VGNC" id="VGNC:57324"/>
    </source>
</evidence>
<feature type="compositionally biased region" description="Polar residues" evidence="1">
    <location>
        <begin position="169"/>
        <end position="179"/>
    </location>
</feature>
<dbReference type="PANTHER" id="PTHR22094:SF0">
    <property type="entry name" value="MUCIN-LIKE PROTEIN 3"/>
    <property type="match status" value="1"/>
</dbReference>
<reference evidence="4" key="2">
    <citation type="submission" date="2025-08" db="UniProtKB">
        <authorList>
            <consortium name="Ensembl"/>
        </authorList>
    </citation>
    <scope>IDENTIFICATION</scope>
</reference>
<protein>
    <submittedName>
        <fullName evidence="4">Mucin like 3</fullName>
    </submittedName>
</protein>
<dbReference type="PANTHER" id="PTHR22094">
    <property type="entry name" value="DIFFUSE PANBRONCHIOLITIS CRITICAL REGION GENE 1"/>
    <property type="match status" value="1"/>
</dbReference>
<evidence type="ECO:0000256" key="1">
    <source>
        <dbReference type="SAM" id="MobiDB-lite"/>
    </source>
</evidence>
<feature type="compositionally biased region" description="Polar residues" evidence="1">
    <location>
        <begin position="263"/>
        <end position="283"/>
    </location>
</feature>
<dbReference type="EMBL" id="AACZ04022793">
    <property type="status" value="NOT_ANNOTATED_CDS"/>
    <property type="molecule type" value="Genomic_DNA"/>
</dbReference>
<reference evidence="4" key="3">
    <citation type="submission" date="2025-09" db="UniProtKB">
        <authorList>
            <consortium name="Ensembl"/>
        </authorList>
    </citation>
    <scope>IDENTIFICATION</scope>
</reference>
<feature type="compositionally biased region" description="Polar residues" evidence="1">
    <location>
        <begin position="316"/>
        <end position="329"/>
    </location>
</feature>
<evidence type="ECO:0000256" key="3">
    <source>
        <dbReference type="SAM" id="SignalP"/>
    </source>
</evidence>
<feature type="chain" id="PRO_5014174102" evidence="3">
    <location>
        <begin position="30"/>
        <end position="561"/>
    </location>
</feature>
<feature type="compositionally biased region" description="Basic and acidic residues" evidence="1">
    <location>
        <begin position="105"/>
        <end position="116"/>
    </location>
</feature>
<sequence length="561" mass="61022">MAQPVHSLCSAFGLQCCLLFLLASWGAGATTFQEYQKTGELSTSDHIFPLTPGLVYSIPFDHIVLHSGQRPPELPKSTEIHEQKRHCNTTRHSKPTDKPTGNSKTTDHKSSTDNHEAPPTSEENSSNQGKDPMIRNQRSVDPADSTTTHKESAGKKHITSAPKSKINCRKSTTGKSTVTRKSDKTGRPLEKSMSTLDKTSTSSHKTTTSFHNSGNSQTKQKSTSFPEKITAASKTTYKTTGTPEESEKTEDSRTTVALDKLLTKTTKNIQETTSANEITQSLAEPTEHGGRTANENNTPSPITPSLAKPTEHGERTTSPNDKITSSAAESTEHRDRATSANEKMTQVTEKTPEKPTLYSEKTICTKGKNIPVPEKPTENPGNTTLTTETIIAPVKSTENPEKTAAVTKTIKPSVKVTGDKSLTTTSSDLNKTEVTHQVPTGSFTLITSRTKLSSITSEAPGNESHPYLNKDGSQKGIHAGQMGENDSFPAWAIVIVVLVAVILLLVFLGLIFLVSYMMRTRRTLTQNTQYNDAEDEGGPNSYPVYLMEQQNLGMGQIPSPR</sequence>
<evidence type="ECO:0000256" key="2">
    <source>
        <dbReference type="SAM" id="Phobius"/>
    </source>
</evidence>
<keyword evidence="2" id="KW-1133">Transmembrane helix</keyword>
<dbReference type="GeneTree" id="ENSGT00390000016847"/>
<keyword evidence="2" id="KW-0472">Membrane</keyword>
<feature type="signal peptide" evidence="3">
    <location>
        <begin position="1"/>
        <end position="29"/>
    </location>
</feature>
<organism evidence="4 5">
    <name type="scientific">Pan troglodytes</name>
    <name type="common">Chimpanzee</name>
    <dbReference type="NCBI Taxonomy" id="9598"/>
    <lineage>
        <taxon>Eukaryota</taxon>
        <taxon>Metazoa</taxon>
        <taxon>Chordata</taxon>
        <taxon>Craniata</taxon>
        <taxon>Vertebrata</taxon>
        <taxon>Euteleostomi</taxon>
        <taxon>Mammalia</taxon>
        <taxon>Eutheria</taxon>
        <taxon>Euarchontoglires</taxon>
        <taxon>Primates</taxon>
        <taxon>Haplorrhini</taxon>
        <taxon>Catarrhini</taxon>
        <taxon>Hominidae</taxon>
        <taxon>Pan</taxon>
    </lineage>
</organism>
<keyword evidence="5" id="KW-1185">Reference proteome</keyword>
<dbReference type="Bgee" id="ENSPTRG00000029766">
    <property type="expression patterns" value="Expressed in hindlimb stylopod muscle and 3 other cell types or tissues"/>
</dbReference>
<gene>
    <name evidence="4 6" type="primary">MUCL3</name>
</gene>
<feature type="compositionally biased region" description="Low complexity" evidence="1">
    <location>
        <begin position="194"/>
        <end position="213"/>
    </location>
</feature>
<accession>A0A2I3RBF8</accession>
<feature type="transmembrane region" description="Helical" evidence="2">
    <location>
        <begin position="490"/>
        <end position="514"/>
    </location>
</feature>
<keyword evidence="3" id="KW-0732">Signal</keyword>